<feature type="domain" description="Bowman-Birk serine protease inhibitors family" evidence="7">
    <location>
        <begin position="126"/>
        <end position="140"/>
    </location>
</feature>
<feature type="site" description="Reactive bond for trypsin" evidence="5">
    <location>
        <begin position="59"/>
        <end position="60"/>
    </location>
</feature>
<reference evidence="8" key="1">
    <citation type="journal article" date="2013" name="Nature">
        <title>Draft genome of the wheat A-genome progenitor Triticum urartu.</title>
        <authorList>
            <person name="Ling H.Q."/>
            <person name="Zhao S."/>
            <person name="Liu D."/>
            <person name="Wang J."/>
            <person name="Sun H."/>
            <person name="Zhang C."/>
            <person name="Fan H."/>
            <person name="Li D."/>
            <person name="Dong L."/>
            <person name="Tao Y."/>
            <person name="Gao C."/>
            <person name="Wu H."/>
            <person name="Li Y."/>
            <person name="Cui Y."/>
            <person name="Guo X."/>
            <person name="Zheng S."/>
            <person name="Wang B."/>
            <person name="Yu K."/>
            <person name="Liang Q."/>
            <person name="Yang W."/>
            <person name="Lou X."/>
            <person name="Chen J."/>
            <person name="Feng M."/>
            <person name="Jian J."/>
            <person name="Zhang X."/>
            <person name="Luo G."/>
            <person name="Jiang Y."/>
            <person name="Liu J."/>
            <person name="Wang Z."/>
            <person name="Sha Y."/>
            <person name="Zhang B."/>
            <person name="Wu H."/>
            <person name="Tang D."/>
            <person name="Shen Q."/>
            <person name="Xue P."/>
            <person name="Zou S."/>
            <person name="Wang X."/>
            <person name="Liu X."/>
            <person name="Wang F."/>
            <person name="Yang Y."/>
            <person name="An X."/>
            <person name="Dong Z."/>
            <person name="Zhang K."/>
            <person name="Zhang X."/>
            <person name="Luo M.C."/>
            <person name="Dvorak J."/>
            <person name="Tong Y."/>
            <person name="Wang J."/>
            <person name="Yang H."/>
            <person name="Li Z."/>
            <person name="Wang D."/>
            <person name="Zhang A."/>
            <person name="Wang J."/>
        </authorList>
    </citation>
    <scope>NUCLEOTIDE SEQUENCE</scope>
</reference>
<dbReference type="SUPFAM" id="SSF57247">
    <property type="entry name" value="Bowman-Birk inhibitor, BBI"/>
    <property type="match status" value="2"/>
</dbReference>
<dbReference type="MEROPS" id="I12.019"/>
<evidence type="ECO:0000313" key="8">
    <source>
        <dbReference type="EMBL" id="EMS60285.1"/>
    </source>
</evidence>
<evidence type="ECO:0000256" key="5">
    <source>
        <dbReference type="PIRSR" id="PIRSR600877-50"/>
    </source>
</evidence>
<dbReference type="EMBL" id="KD111384">
    <property type="protein sequence ID" value="EMS60285.1"/>
    <property type="molecule type" value="Genomic_DNA"/>
</dbReference>
<feature type="site" description="Reactive bond for trypsin" evidence="5">
    <location>
        <begin position="118"/>
        <end position="119"/>
    </location>
</feature>
<dbReference type="PANTHER" id="PTHR33479:SF11">
    <property type="entry name" value="BOWMAN-BIRK SERINE PROTEASE INHIBITORS FAMILY DOMAIN-CONTAINING PROTEIN"/>
    <property type="match status" value="1"/>
</dbReference>
<keyword evidence="3 6" id="KW-0722">Serine protease inhibitor</keyword>
<dbReference type="CDD" id="cd00023">
    <property type="entry name" value="BBI"/>
    <property type="match status" value="2"/>
</dbReference>
<name>M8A6E3_TRIUA</name>
<keyword evidence="2 6" id="KW-0646">Protease inhibitor</keyword>
<evidence type="ECO:0000256" key="1">
    <source>
        <dbReference type="ARBA" id="ARBA00008506"/>
    </source>
</evidence>
<evidence type="ECO:0000259" key="7">
    <source>
        <dbReference type="PROSITE" id="PS00281"/>
    </source>
</evidence>
<dbReference type="GO" id="GO:0005576">
    <property type="term" value="C:extracellular region"/>
    <property type="evidence" value="ECO:0007669"/>
    <property type="project" value="InterPro"/>
</dbReference>
<evidence type="ECO:0000256" key="2">
    <source>
        <dbReference type="ARBA" id="ARBA00022690"/>
    </source>
</evidence>
<sequence>MGMKRCVVPSILLMLALQAALLVAGDVDAILLPSQGQDEAAMAAKKRPWKCCDQAVCTRSIPPICRCMDQVFECPSTCKACGPSVGDPSRRVCQDQYVGDPGPICRPWDCCDLPLCTRSNPPTCQCMDEVDKCAPTCKTCLPSRSRPSLRVCIDRHFGPFPPACTPSEAVAAGALLPFWGWAPAAANHPRRHATKAGEGGRVAEAFGAVKVHKEGSVALPQIWRWGGWIRRTCQLPGPGQGARPHHGRRLLQNCGHCCSERADRFWDVHNRFSPDDETIVQQGETNLS</sequence>
<keyword evidence="4" id="KW-1015">Disulfide bond</keyword>
<evidence type="ECO:0000256" key="4">
    <source>
        <dbReference type="ARBA" id="ARBA00023157"/>
    </source>
</evidence>
<evidence type="ECO:0000256" key="3">
    <source>
        <dbReference type="ARBA" id="ARBA00022900"/>
    </source>
</evidence>
<organism evidence="8">
    <name type="scientific">Triticum urartu</name>
    <name type="common">Red wild einkorn</name>
    <name type="synonym">Crithodium urartu</name>
    <dbReference type="NCBI Taxonomy" id="4572"/>
    <lineage>
        <taxon>Eukaryota</taxon>
        <taxon>Viridiplantae</taxon>
        <taxon>Streptophyta</taxon>
        <taxon>Embryophyta</taxon>
        <taxon>Tracheophyta</taxon>
        <taxon>Spermatophyta</taxon>
        <taxon>Magnoliopsida</taxon>
        <taxon>Liliopsida</taxon>
        <taxon>Poales</taxon>
        <taxon>Poaceae</taxon>
        <taxon>BOP clade</taxon>
        <taxon>Pooideae</taxon>
        <taxon>Triticodae</taxon>
        <taxon>Triticeae</taxon>
        <taxon>Triticinae</taxon>
        <taxon>Triticum</taxon>
    </lineage>
</organism>
<gene>
    <name evidence="8" type="ORF">TRIUR3_08867</name>
</gene>
<feature type="domain" description="Bowman-Birk serine protease inhibitors family" evidence="7">
    <location>
        <begin position="67"/>
        <end position="81"/>
    </location>
</feature>
<dbReference type="Pfam" id="PF00228">
    <property type="entry name" value="Bowman-Birk_leg"/>
    <property type="match status" value="2"/>
</dbReference>
<dbReference type="Gene3D" id="2.10.69.10">
    <property type="entry name" value="Cysteine Protease (Bromelain) Inhibitor, subunit H"/>
    <property type="match status" value="2"/>
</dbReference>
<dbReference type="eggNOG" id="ENOG502R4GU">
    <property type="taxonomic scope" value="Eukaryota"/>
</dbReference>
<evidence type="ECO:0000256" key="6">
    <source>
        <dbReference type="RuleBase" id="RU003856"/>
    </source>
</evidence>
<comment type="similarity">
    <text evidence="1 6">Belongs to the Bowman-Birk serine protease inhibitor family.</text>
</comment>
<dbReference type="GO" id="GO:0004867">
    <property type="term" value="F:serine-type endopeptidase inhibitor activity"/>
    <property type="evidence" value="ECO:0007669"/>
    <property type="project" value="UniProtKB-KW"/>
</dbReference>
<dbReference type="PANTHER" id="PTHR33479">
    <property type="entry name" value="BOWMAN-BIRK TYPE BRAN TRYPSIN INHIBITOR"/>
    <property type="match status" value="1"/>
</dbReference>
<dbReference type="STRING" id="4572.M8A6E3"/>
<dbReference type="InterPro" id="IPR000877">
    <property type="entry name" value="Prot_inh_BBI"/>
</dbReference>
<dbReference type="InterPro" id="IPR035995">
    <property type="entry name" value="Bowman-Birk_prot_inh"/>
</dbReference>
<proteinExistence type="inferred from homology"/>
<dbReference type="PROSITE" id="PS00281">
    <property type="entry name" value="BOWMAN_BIRK"/>
    <property type="match status" value="2"/>
</dbReference>
<accession>M8A6E3</accession>
<protein>
    <submittedName>
        <fullName evidence="8">Bowman-Birk type trypsin inhibitor</fullName>
    </submittedName>
</protein>
<dbReference type="AlphaFoldDB" id="M8A6E3"/>
<dbReference type="SMART" id="SM00269">
    <property type="entry name" value="BowB"/>
    <property type="match status" value="2"/>
</dbReference>